<evidence type="ECO:0000313" key="2">
    <source>
        <dbReference type="Proteomes" id="UP000539372"/>
    </source>
</evidence>
<dbReference type="RefSeq" id="WP_169623522.1">
    <property type="nucleotide sequence ID" value="NZ_JABBNT010000001.1"/>
</dbReference>
<dbReference type="EMBL" id="JABBNT010000001">
    <property type="protein sequence ID" value="NMM43228.1"/>
    <property type="molecule type" value="Genomic_DNA"/>
</dbReference>
<organism evidence="1 2">
    <name type="scientific">Pacificispira spongiicola</name>
    <dbReference type="NCBI Taxonomy" id="2729598"/>
    <lineage>
        <taxon>Bacteria</taxon>
        <taxon>Pseudomonadati</taxon>
        <taxon>Pseudomonadota</taxon>
        <taxon>Alphaproteobacteria</taxon>
        <taxon>Rhodospirillales</taxon>
        <taxon>Rhodospirillaceae</taxon>
        <taxon>Pacificispira</taxon>
    </lineage>
</organism>
<protein>
    <submittedName>
        <fullName evidence="1">Gamma-glutamylcyclotransferase</fullName>
    </submittedName>
</protein>
<proteinExistence type="predicted"/>
<sequence length="244" mass="26655">MSETAREAVLHRARSYPYLAPPDSYCWRDGAVEPFDPADRDGRTPVLAYGSNRTPERLAQKFASLGTHTIPVERAVLRDFDVVYSAHITSYGAIPAMLQHCPGATVEVAVTWLDDAQLPIMHDSEMAAANYVYARLETVSLQLGSGGGLSSVQCYVGRHGHFVGSHGGAVPLLALTGSRRLGTPMATGEVLEEIRERVAPKADPDEFILRLVADSDYRRAVTKTISENARPFGYPITVLEDRSQ</sequence>
<name>A0A7Y0DX51_9PROT</name>
<accession>A0A7Y0DX51</accession>
<dbReference type="Proteomes" id="UP000539372">
    <property type="component" value="Unassembled WGS sequence"/>
</dbReference>
<comment type="caution">
    <text evidence="1">The sequence shown here is derived from an EMBL/GenBank/DDBJ whole genome shotgun (WGS) entry which is preliminary data.</text>
</comment>
<dbReference type="GO" id="GO:0016740">
    <property type="term" value="F:transferase activity"/>
    <property type="evidence" value="ECO:0007669"/>
    <property type="project" value="UniProtKB-KW"/>
</dbReference>
<gene>
    <name evidence="1" type="ORF">HH303_01980</name>
</gene>
<dbReference type="Gene3D" id="3.10.490.10">
    <property type="entry name" value="Gamma-glutamyl cyclotransferase-like"/>
    <property type="match status" value="1"/>
</dbReference>
<keyword evidence="1" id="KW-0808">Transferase</keyword>
<dbReference type="AlphaFoldDB" id="A0A7Y0DX51"/>
<keyword evidence="2" id="KW-1185">Reference proteome</keyword>
<reference evidence="1 2" key="1">
    <citation type="submission" date="2020-04" db="EMBL/GenBank/DDBJ databases">
        <title>Rhodospirillaceae bacterium KN72 isolated from deep sea.</title>
        <authorList>
            <person name="Zhang D.-C."/>
        </authorList>
    </citation>
    <scope>NUCLEOTIDE SEQUENCE [LARGE SCALE GENOMIC DNA]</scope>
    <source>
        <strain evidence="1 2">KN72</strain>
    </source>
</reference>
<evidence type="ECO:0000313" key="1">
    <source>
        <dbReference type="EMBL" id="NMM43228.1"/>
    </source>
</evidence>